<dbReference type="AlphaFoldDB" id="A0A388KSJ0"/>
<gene>
    <name evidence="3" type="ORF">CBR_g12750</name>
</gene>
<evidence type="ECO:0000313" key="3">
    <source>
        <dbReference type="EMBL" id="GBG73031.1"/>
    </source>
</evidence>
<reference evidence="3 4" key="1">
    <citation type="journal article" date="2018" name="Cell">
        <title>The Chara Genome: Secondary Complexity and Implications for Plant Terrestrialization.</title>
        <authorList>
            <person name="Nishiyama T."/>
            <person name="Sakayama H."/>
            <person name="Vries J.D."/>
            <person name="Buschmann H."/>
            <person name="Saint-Marcoux D."/>
            <person name="Ullrich K.K."/>
            <person name="Haas F.B."/>
            <person name="Vanderstraeten L."/>
            <person name="Becker D."/>
            <person name="Lang D."/>
            <person name="Vosolsobe S."/>
            <person name="Rombauts S."/>
            <person name="Wilhelmsson P.K.I."/>
            <person name="Janitza P."/>
            <person name="Kern R."/>
            <person name="Heyl A."/>
            <person name="Rumpler F."/>
            <person name="Villalobos L.I.A.C."/>
            <person name="Clay J.M."/>
            <person name="Skokan R."/>
            <person name="Toyoda A."/>
            <person name="Suzuki Y."/>
            <person name="Kagoshima H."/>
            <person name="Schijlen E."/>
            <person name="Tajeshwar N."/>
            <person name="Catarino B."/>
            <person name="Hetherington A.J."/>
            <person name="Saltykova A."/>
            <person name="Bonnot C."/>
            <person name="Breuninger H."/>
            <person name="Symeonidi A."/>
            <person name="Radhakrishnan G.V."/>
            <person name="Van Nieuwerburgh F."/>
            <person name="Deforce D."/>
            <person name="Chang C."/>
            <person name="Karol K.G."/>
            <person name="Hedrich R."/>
            <person name="Ulvskov P."/>
            <person name="Glockner G."/>
            <person name="Delwiche C.F."/>
            <person name="Petrasek J."/>
            <person name="Van de Peer Y."/>
            <person name="Friml J."/>
            <person name="Beilby M."/>
            <person name="Dolan L."/>
            <person name="Kohara Y."/>
            <person name="Sugano S."/>
            <person name="Fujiyama A."/>
            <person name="Delaux P.-M."/>
            <person name="Quint M."/>
            <person name="TheiBen G."/>
            <person name="Hagemann M."/>
            <person name="Harholt J."/>
            <person name="Dunand C."/>
            <person name="Zachgo S."/>
            <person name="Langdale J."/>
            <person name="Maumus F."/>
            <person name="Straeten D.V.D."/>
            <person name="Gould S.B."/>
            <person name="Rensing S.A."/>
        </authorList>
    </citation>
    <scope>NUCLEOTIDE SEQUENCE [LARGE SCALE GENOMIC DNA]</scope>
    <source>
        <strain evidence="3 4">S276</strain>
    </source>
</reference>
<organism evidence="3 4">
    <name type="scientific">Chara braunii</name>
    <name type="common">Braun's stonewort</name>
    <dbReference type="NCBI Taxonomy" id="69332"/>
    <lineage>
        <taxon>Eukaryota</taxon>
        <taxon>Viridiplantae</taxon>
        <taxon>Streptophyta</taxon>
        <taxon>Charophyceae</taxon>
        <taxon>Charales</taxon>
        <taxon>Characeae</taxon>
        <taxon>Chara</taxon>
    </lineage>
</organism>
<name>A0A388KSJ0_CHABU</name>
<keyword evidence="2" id="KW-1133">Transmembrane helix</keyword>
<keyword evidence="4" id="KW-1185">Reference proteome</keyword>
<accession>A0A388KSJ0</accession>
<feature type="compositionally biased region" description="Polar residues" evidence="1">
    <location>
        <begin position="165"/>
        <end position="178"/>
    </location>
</feature>
<dbReference type="Proteomes" id="UP000265515">
    <property type="component" value="Unassembled WGS sequence"/>
</dbReference>
<protein>
    <recommendedName>
        <fullName evidence="5">Transmembrane protein</fullName>
    </recommendedName>
</protein>
<keyword evidence="2" id="KW-0472">Membrane</keyword>
<evidence type="ECO:0008006" key="5">
    <source>
        <dbReference type="Google" id="ProtNLM"/>
    </source>
</evidence>
<evidence type="ECO:0000313" key="4">
    <source>
        <dbReference type="Proteomes" id="UP000265515"/>
    </source>
</evidence>
<dbReference type="Gramene" id="GBG73031">
    <property type="protein sequence ID" value="GBG73031"/>
    <property type="gene ID" value="CBR_g12750"/>
</dbReference>
<dbReference type="EMBL" id="BFEA01000176">
    <property type="protein sequence ID" value="GBG73031.1"/>
    <property type="molecule type" value="Genomic_DNA"/>
</dbReference>
<feature type="compositionally biased region" description="Basic and acidic residues" evidence="1">
    <location>
        <begin position="154"/>
        <end position="164"/>
    </location>
</feature>
<comment type="caution">
    <text evidence="3">The sequence shown here is derived from an EMBL/GenBank/DDBJ whole genome shotgun (WGS) entry which is preliminary data.</text>
</comment>
<proteinExistence type="predicted"/>
<keyword evidence="2" id="KW-0812">Transmembrane</keyword>
<evidence type="ECO:0000256" key="1">
    <source>
        <dbReference type="SAM" id="MobiDB-lite"/>
    </source>
</evidence>
<feature type="region of interest" description="Disordered" evidence="1">
    <location>
        <begin position="129"/>
        <end position="180"/>
    </location>
</feature>
<sequence>MGEARTRTFWVKLFARGQPPSDAVAVPVCDFPELTVSELKDILLEKLKPILPGETYAPWITLKLPPLPEAADGKATKKAQSDSEDDTAEDVYQVVEAAEKIGDLPPTAGSSKQPLLAFIRFMDELQKSSAASGGSREDTDSDTGLRRRINASARSRDATERNEDATPQATSSAPTHTHPSPKPFQLTWDYVIRLTSCAVILYAFASVMVFILRSLPPV</sequence>
<evidence type="ECO:0000256" key="2">
    <source>
        <dbReference type="SAM" id="Phobius"/>
    </source>
</evidence>
<feature type="transmembrane region" description="Helical" evidence="2">
    <location>
        <begin position="190"/>
        <end position="212"/>
    </location>
</feature>